<dbReference type="Pfam" id="PF19575">
    <property type="entry name" value="HTH_58"/>
    <property type="match status" value="1"/>
</dbReference>
<evidence type="ECO:0000313" key="3">
    <source>
        <dbReference type="Proteomes" id="UP001442841"/>
    </source>
</evidence>
<dbReference type="InterPro" id="IPR045745">
    <property type="entry name" value="HTH_58_Actinobacteria-type"/>
</dbReference>
<protein>
    <submittedName>
        <fullName evidence="2">Helix-turn-helix domain-containing protein</fullName>
    </submittedName>
</protein>
<reference evidence="2 3" key="1">
    <citation type="submission" date="2024-04" db="EMBL/GenBank/DDBJ databases">
        <title>Isolation of an actinomycete strain from pig manure.</title>
        <authorList>
            <person name="Gong T."/>
            <person name="Yu Z."/>
            <person name="An M."/>
            <person name="Wei C."/>
            <person name="Yang W."/>
            <person name="Liu L."/>
        </authorList>
    </citation>
    <scope>NUCLEOTIDE SEQUENCE [LARGE SCALE GENOMIC DNA]</scope>
    <source>
        <strain evidence="2 3">ZF39</strain>
    </source>
</reference>
<sequence>MASAQSGSSPKGARIVGDARSALADRLRIRYEAGESIRSLASDFGRSYGFVQGLLKESGVELRGRGGATRGAAAEQRRAELKQAIDQARAAE</sequence>
<gene>
    <name evidence="2" type="ORF">AADG42_13165</name>
</gene>
<dbReference type="Proteomes" id="UP001442841">
    <property type="component" value="Chromosome"/>
</dbReference>
<feature type="domain" description="Helix-turn-helix" evidence="1">
    <location>
        <begin position="11"/>
        <end position="70"/>
    </location>
</feature>
<dbReference type="EMBL" id="CP154795">
    <property type="protein sequence ID" value="XAN08212.1"/>
    <property type="molecule type" value="Genomic_DNA"/>
</dbReference>
<dbReference type="RefSeq" id="WP_425309667.1">
    <property type="nucleotide sequence ID" value="NZ_CP154795.1"/>
</dbReference>
<name>A0ABZ3FQ39_9ACTN</name>
<evidence type="ECO:0000313" key="2">
    <source>
        <dbReference type="EMBL" id="XAN08212.1"/>
    </source>
</evidence>
<keyword evidence="3" id="KW-1185">Reference proteome</keyword>
<evidence type="ECO:0000259" key="1">
    <source>
        <dbReference type="Pfam" id="PF19575"/>
    </source>
</evidence>
<proteinExistence type="predicted"/>
<organism evidence="2 3">
    <name type="scientific">Ammonicoccus fulvus</name>
    <dbReference type="NCBI Taxonomy" id="3138240"/>
    <lineage>
        <taxon>Bacteria</taxon>
        <taxon>Bacillati</taxon>
        <taxon>Actinomycetota</taxon>
        <taxon>Actinomycetes</taxon>
        <taxon>Propionibacteriales</taxon>
        <taxon>Propionibacteriaceae</taxon>
        <taxon>Ammonicoccus</taxon>
    </lineage>
</organism>
<accession>A0ABZ3FQ39</accession>